<proteinExistence type="predicted"/>
<dbReference type="InterPro" id="IPR022139">
    <property type="entry name" value="Fam-L/Fam-M-like_plasmodium"/>
</dbReference>
<dbReference type="OrthoDB" id="384193at2759"/>
<evidence type="ECO:0000256" key="1">
    <source>
        <dbReference type="SAM" id="Phobius"/>
    </source>
</evidence>
<dbReference type="RefSeq" id="XP_028546971.1">
    <property type="nucleotide sequence ID" value="XM_028691170.1"/>
</dbReference>
<organism evidence="2 3">
    <name type="scientific">Plasmodium gonderi</name>
    <dbReference type="NCBI Taxonomy" id="77519"/>
    <lineage>
        <taxon>Eukaryota</taxon>
        <taxon>Sar</taxon>
        <taxon>Alveolata</taxon>
        <taxon>Apicomplexa</taxon>
        <taxon>Aconoidasida</taxon>
        <taxon>Haemosporida</taxon>
        <taxon>Plasmodiidae</taxon>
        <taxon>Plasmodium</taxon>
        <taxon>Plasmodium (Plasmodium)</taxon>
    </lineage>
</organism>
<dbReference type="EMBL" id="BDQF01000291">
    <property type="protein sequence ID" value="GAW84382.1"/>
    <property type="molecule type" value="Genomic_DNA"/>
</dbReference>
<gene>
    <name evidence="2" type="ORF">PGO_002685</name>
</gene>
<dbReference type="Proteomes" id="UP000195521">
    <property type="component" value="Unassembled WGS sequence"/>
</dbReference>
<feature type="transmembrane region" description="Helical" evidence="1">
    <location>
        <begin position="200"/>
        <end position="223"/>
    </location>
</feature>
<keyword evidence="3" id="KW-1185">Reference proteome</keyword>
<evidence type="ECO:0000313" key="2">
    <source>
        <dbReference type="EMBL" id="GAW84382.1"/>
    </source>
</evidence>
<keyword evidence="1" id="KW-0472">Membrane</keyword>
<name>A0A1Y1JUF6_PLAGO</name>
<dbReference type="AlphaFoldDB" id="A0A1Y1JUF6"/>
<reference evidence="3" key="1">
    <citation type="submission" date="2017-04" db="EMBL/GenBank/DDBJ databases">
        <title>Plasmodium gonderi genome.</title>
        <authorList>
            <person name="Arisue N."/>
            <person name="Honma H."/>
            <person name="Kawai S."/>
            <person name="Tougan T."/>
            <person name="Tanabe K."/>
            <person name="Horii T."/>
        </authorList>
    </citation>
    <scope>NUCLEOTIDE SEQUENCE [LARGE SCALE GENOMIC DNA]</scope>
    <source>
        <strain evidence="3">ATCC 30045</strain>
    </source>
</reference>
<feature type="transmembrane region" description="Helical" evidence="1">
    <location>
        <begin position="175"/>
        <end position="194"/>
    </location>
</feature>
<evidence type="ECO:0000313" key="3">
    <source>
        <dbReference type="Proteomes" id="UP000195521"/>
    </source>
</evidence>
<sequence length="260" mass="30294">MKKLCHEKSDYFSQNFQFVSLCPYILILGRSFNGKYKSDNVLTLRHSRLLAKNEIKNEVSINELNQNKTICGNNEKLENEGKDIYTDKGVGLYNNEQKKETNFKEIKRSIFLFLEDNKLYMKDKCRKCKLCKNVENTCKINVSKIYSNINKHLGHTNLDQLISTNLTFKKKCLRYAIYILPFIFSCILGILTKSTCPPCLLIILMCIPILLIFFLFFGTLCDITSVKNVLEKRHIFYEENAMSLNILKNEKKKILILKGN</sequence>
<protein>
    <submittedName>
        <fullName evidence="2">Variable surface protein</fullName>
    </submittedName>
</protein>
<accession>A0A1Y1JUF6</accession>
<dbReference type="GeneID" id="39745190"/>
<keyword evidence="1" id="KW-0812">Transmembrane</keyword>
<keyword evidence="1" id="KW-1133">Transmembrane helix</keyword>
<comment type="caution">
    <text evidence="2">The sequence shown here is derived from an EMBL/GenBank/DDBJ whole genome shotgun (WGS) entry which is preliminary data.</text>
</comment>
<dbReference type="Pfam" id="PF12420">
    <property type="entry name" value="DUF3671"/>
    <property type="match status" value="1"/>
</dbReference>
<dbReference type="OMA" id="YEENAMS"/>